<feature type="transmembrane region" description="Helical" evidence="1">
    <location>
        <begin position="21"/>
        <end position="37"/>
    </location>
</feature>
<sequence length="116" mass="13365">MLFKNRNLTNKQAYSKRKATGIFLITAIACSIAWFFYDANFFAMGPFYPQDFNENYITLTPKDSIAYKAGYLVTHENKDIKKPSVLVYKTKDGIVWGQELNAPDIFWYEEEGGKPS</sequence>
<keyword evidence="3" id="KW-1185">Reference proteome</keyword>
<dbReference type="EMBL" id="MQVX01000001">
    <property type="protein sequence ID" value="PQJ16666.1"/>
    <property type="molecule type" value="Genomic_DNA"/>
</dbReference>
<organism evidence="2 3">
    <name type="scientific">Aureicoccus marinus</name>
    <dbReference type="NCBI Taxonomy" id="754435"/>
    <lineage>
        <taxon>Bacteria</taxon>
        <taxon>Pseudomonadati</taxon>
        <taxon>Bacteroidota</taxon>
        <taxon>Flavobacteriia</taxon>
        <taxon>Flavobacteriales</taxon>
        <taxon>Flavobacteriaceae</taxon>
        <taxon>Aureicoccus</taxon>
    </lineage>
</organism>
<accession>A0A2S7TB19</accession>
<dbReference type="PROSITE" id="PS51257">
    <property type="entry name" value="PROKAR_LIPOPROTEIN"/>
    <property type="match status" value="1"/>
</dbReference>
<dbReference type="Proteomes" id="UP000239366">
    <property type="component" value="Unassembled WGS sequence"/>
</dbReference>
<keyword evidence="1" id="KW-1133">Transmembrane helix</keyword>
<evidence type="ECO:0000313" key="3">
    <source>
        <dbReference type="Proteomes" id="UP000239366"/>
    </source>
</evidence>
<reference evidence="3" key="1">
    <citation type="submission" date="2016-11" db="EMBL/GenBank/DDBJ databases">
        <title>Trade-off between light-utilization and light-protection in marine flavobacteria.</title>
        <authorList>
            <person name="Kumagai Y."/>
            <person name="Yoshizawa S."/>
            <person name="Kogure K."/>
        </authorList>
    </citation>
    <scope>NUCLEOTIDE SEQUENCE [LARGE SCALE GENOMIC DNA]</scope>
    <source>
        <strain evidence="3">SG-18</strain>
    </source>
</reference>
<keyword evidence="1" id="KW-0472">Membrane</keyword>
<gene>
    <name evidence="2" type="ORF">BST99_13900</name>
</gene>
<evidence type="ECO:0000256" key="1">
    <source>
        <dbReference type="SAM" id="Phobius"/>
    </source>
</evidence>
<proteinExistence type="predicted"/>
<protein>
    <submittedName>
        <fullName evidence="2">Uncharacterized protein</fullName>
    </submittedName>
</protein>
<comment type="caution">
    <text evidence="2">The sequence shown here is derived from an EMBL/GenBank/DDBJ whole genome shotgun (WGS) entry which is preliminary data.</text>
</comment>
<evidence type="ECO:0000313" key="2">
    <source>
        <dbReference type="EMBL" id="PQJ16666.1"/>
    </source>
</evidence>
<dbReference type="AlphaFoldDB" id="A0A2S7TB19"/>
<keyword evidence="1" id="KW-0812">Transmembrane</keyword>
<name>A0A2S7TB19_9FLAO</name>